<dbReference type="EMBL" id="PPEK01000001">
    <property type="protein sequence ID" value="PNV68650.1"/>
    <property type="molecule type" value="Genomic_DNA"/>
</dbReference>
<dbReference type="PANTHER" id="PTHR21660">
    <property type="entry name" value="THIOESTERASE SUPERFAMILY MEMBER-RELATED"/>
    <property type="match status" value="1"/>
</dbReference>
<accession>A0A2K2UET6</accession>
<dbReference type="InterPro" id="IPR006683">
    <property type="entry name" value="Thioestr_dom"/>
</dbReference>
<comment type="similarity">
    <text evidence="1">Belongs to the thioesterase PaaI family.</text>
</comment>
<sequence>MRRLNPDHVERVIELVNQSPYFALINTRLVEMREGYSRAVADLDRKHQNAFGGVHGGAYASFVDCAAYWALYCELEEDAGFITLDLTINNLRASSGEGVVTIEGGVVKRGGSICLTEAEARDERGRLLVHCLSKQYLSPTLQPISMAVREMGFDPLPPKFLDD</sequence>
<reference evidence="5" key="1">
    <citation type="submission" date="2018-01" db="EMBL/GenBank/DDBJ databases">
        <title>Rubneribacter badeniensis gen. nov., sp. nov., and Colonibacter rubneri, gen. nov., sp. nov., WGS of new members of the Eggerthellaceae.</title>
        <authorList>
            <person name="Danylec N."/>
            <person name="Stoll D.A."/>
            <person name="Doetsch A."/>
            <person name="Kulling S.E."/>
            <person name="Huch M."/>
        </authorList>
    </citation>
    <scope>NUCLEOTIDE SEQUENCE [LARGE SCALE GENOMIC DNA]</scope>
    <source>
        <strain evidence="5">ResAG-96</strain>
    </source>
</reference>
<dbReference type="RefSeq" id="WP_103263977.1">
    <property type="nucleotide sequence ID" value="NZ_CABMLE010000001.1"/>
</dbReference>
<dbReference type="CDD" id="cd03443">
    <property type="entry name" value="PaaI_thioesterase"/>
    <property type="match status" value="1"/>
</dbReference>
<dbReference type="Proteomes" id="UP000236197">
    <property type="component" value="Unassembled WGS sequence"/>
</dbReference>
<proteinExistence type="inferred from homology"/>
<organism evidence="4 5">
    <name type="scientific">Enteroscipio rubneri</name>
    <dbReference type="NCBI Taxonomy" id="2070686"/>
    <lineage>
        <taxon>Bacteria</taxon>
        <taxon>Bacillati</taxon>
        <taxon>Actinomycetota</taxon>
        <taxon>Coriobacteriia</taxon>
        <taxon>Eggerthellales</taxon>
        <taxon>Eggerthellaceae</taxon>
        <taxon>Enteroscipio</taxon>
    </lineage>
</organism>
<dbReference type="InterPro" id="IPR039298">
    <property type="entry name" value="ACOT13"/>
</dbReference>
<dbReference type="PANTHER" id="PTHR21660:SF1">
    <property type="entry name" value="ACYL-COENZYME A THIOESTERASE 13"/>
    <property type="match status" value="1"/>
</dbReference>
<dbReference type="Pfam" id="PF03061">
    <property type="entry name" value="4HBT"/>
    <property type="match status" value="1"/>
</dbReference>
<dbReference type="Gene3D" id="3.10.129.10">
    <property type="entry name" value="Hotdog Thioesterase"/>
    <property type="match status" value="1"/>
</dbReference>
<keyword evidence="5" id="KW-1185">Reference proteome</keyword>
<comment type="caution">
    <text evidence="4">The sequence shown here is derived from an EMBL/GenBank/DDBJ whole genome shotgun (WGS) entry which is preliminary data.</text>
</comment>
<evidence type="ECO:0000256" key="1">
    <source>
        <dbReference type="ARBA" id="ARBA00008324"/>
    </source>
</evidence>
<dbReference type="OrthoDB" id="9813282at2"/>
<gene>
    <name evidence="4" type="ORF">C2L71_01305</name>
</gene>
<evidence type="ECO:0000256" key="2">
    <source>
        <dbReference type="ARBA" id="ARBA00022801"/>
    </source>
</evidence>
<name>A0A2K2UET6_9ACTN</name>
<evidence type="ECO:0000313" key="4">
    <source>
        <dbReference type="EMBL" id="PNV68650.1"/>
    </source>
</evidence>
<feature type="domain" description="Thioesterase" evidence="3">
    <location>
        <begin position="51"/>
        <end position="127"/>
    </location>
</feature>
<dbReference type="SUPFAM" id="SSF54637">
    <property type="entry name" value="Thioesterase/thiol ester dehydrase-isomerase"/>
    <property type="match status" value="1"/>
</dbReference>
<dbReference type="InterPro" id="IPR003736">
    <property type="entry name" value="PAAI_dom"/>
</dbReference>
<dbReference type="GO" id="GO:0047617">
    <property type="term" value="F:fatty acyl-CoA hydrolase activity"/>
    <property type="evidence" value="ECO:0007669"/>
    <property type="project" value="InterPro"/>
</dbReference>
<keyword evidence="2" id="KW-0378">Hydrolase</keyword>
<dbReference type="AlphaFoldDB" id="A0A2K2UET6"/>
<evidence type="ECO:0000259" key="3">
    <source>
        <dbReference type="Pfam" id="PF03061"/>
    </source>
</evidence>
<dbReference type="NCBIfam" id="TIGR00369">
    <property type="entry name" value="unchar_dom_1"/>
    <property type="match status" value="1"/>
</dbReference>
<protein>
    <submittedName>
        <fullName evidence="4">PaaI family thioesterase</fullName>
    </submittedName>
</protein>
<dbReference type="InterPro" id="IPR029069">
    <property type="entry name" value="HotDog_dom_sf"/>
</dbReference>
<evidence type="ECO:0000313" key="5">
    <source>
        <dbReference type="Proteomes" id="UP000236197"/>
    </source>
</evidence>